<dbReference type="Proteomes" id="UP000195607">
    <property type="component" value="Chromosome I"/>
</dbReference>
<reference evidence="3" key="3">
    <citation type="submission" date="2016-06" db="EMBL/GenBank/DDBJ databases">
        <authorList>
            <person name="Olsen C.W."/>
            <person name="Carey S."/>
            <person name="Hinshaw L."/>
            <person name="Karasin A.I."/>
        </authorList>
    </citation>
    <scope>NUCLEOTIDE SEQUENCE [LARGE SCALE GENOMIC DNA]</scope>
    <source>
        <strain evidence="3">PM4</strain>
    </source>
</reference>
<dbReference type="EMBL" id="LT671858">
    <property type="protein sequence ID" value="SIM42905.1"/>
    <property type="molecule type" value="Genomic_DNA"/>
</dbReference>
<dbReference type="Proteomes" id="UP000187822">
    <property type="component" value="Chromosome I"/>
</dbReference>
<gene>
    <name evidence="3" type="ORF">CPM_0422</name>
    <name evidence="2" type="ORF">CSP5_0450</name>
</gene>
<keyword evidence="1" id="KW-0812">Transmembrane</keyword>
<reference evidence="2 5" key="1">
    <citation type="submission" date="2016-04" db="EMBL/GenBank/DDBJ databases">
        <authorList>
            <person name="Evans L.H."/>
            <person name="Alamgir A."/>
            <person name="Owens N."/>
            <person name="Weber N.D."/>
            <person name="Virtaneva K."/>
            <person name="Barbian K."/>
            <person name="Babar A."/>
            <person name="Rosenke K."/>
        </authorList>
    </citation>
    <scope>NUCLEOTIDE SEQUENCE [LARGE SCALE GENOMIC DNA]</scope>
    <source>
        <strain evidence="2">S5</strain>
        <strain evidence="5">S5(T) (JCM 30642 \VKM B-2941)</strain>
    </source>
</reference>
<dbReference type="STRING" id="1673428.CPM_0422"/>
<feature type="transmembrane region" description="Helical" evidence="1">
    <location>
        <begin position="283"/>
        <end position="306"/>
    </location>
</feature>
<evidence type="ECO:0000313" key="3">
    <source>
        <dbReference type="EMBL" id="SJK84306.1"/>
    </source>
</evidence>
<evidence type="ECO:0000313" key="4">
    <source>
        <dbReference type="Proteomes" id="UP000187822"/>
    </source>
</evidence>
<evidence type="ECO:0000313" key="5">
    <source>
        <dbReference type="Proteomes" id="UP000195607"/>
    </source>
</evidence>
<evidence type="ECO:0000313" key="2">
    <source>
        <dbReference type="EMBL" id="SIM42905.1"/>
    </source>
</evidence>
<feature type="transmembrane region" description="Helical" evidence="1">
    <location>
        <begin position="106"/>
        <end position="133"/>
    </location>
</feature>
<protein>
    <submittedName>
        <fullName evidence="2">Multipass membrane protein</fullName>
    </submittedName>
</protein>
<keyword evidence="1" id="KW-0472">Membrane</keyword>
<reference evidence="4" key="2">
    <citation type="submission" date="2016-06" db="EMBL/GenBank/DDBJ databases">
        <authorList>
            <person name="Toshchakov V.S."/>
        </authorList>
    </citation>
    <scope>NUCLEOTIDE SEQUENCE [LARGE SCALE GENOMIC DNA]</scope>
    <source>
        <strain>PM4 (JCM 30641</strain>
        <strain evidence="4">\VKM B-2940)</strain>
    </source>
</reference>
<accession>A0A1N5T458</accession>
<organism evidence="2 5">
    <name type="scientific">Cuniculiplasma divulgatum</name>
    <dbReference type="NCBI Taxonomy" id="1673428"/>
    <lineage>
        <taxon>Archaea</taxon>
        <taxon>Methanobacteriati</taxon>
        <taxon>Thermoplasmatota</taxon>
        <taxon>Thermoplasmata</taxon>
        <taxon>Thermoplasmatales</taxon>
        <taxon>Cuniculiplasmataceae</taxon>
        <taxon>Cuniculiplasma</taxon>
    </lineage>
</organism>
<feature type="transmembrane region" description="Helical" evidence="1">
    <location>
        <begin position="59"/>
        <end position="85"/>
    </location>
</feature>
<dbReference type="EMBL" id="LT719092">
    <property type="protein sequence ID" value="SJK84306.1"/>
    <property type="molecule type" value="Genomic_DNA"/>
</dbReference>
<dbReference type="KEGG" id="cdiv:CPM_0422"/>
<dbReference type="AlphaFoldDB" id="A0A1N5T458"/>
<evidence type="ECO:0000256" key="1">
    <source>
        <dbReference type="SAM" id="Phobius"/>
    </source>
</evidence>
<feature type="transmembrane region" description="Helical" evidence="1">
    <location>
        <begin position="145"/>
        <end position="165"/>
    </location>
</feature>
<keyword evidence="4" id="KW-1185">Reference proteome</keyword>
<keyword evidence="1" id="KW-1133">Transmembrane helix</keyword>
<proteinExistence type="predicted"/>
<sequence>MGKHYSAFISEYRRNFRQFYRGYTWVLLILIVIAFSIFFTQPSYNLMFAGINSPIPLSYFYLNFYANVSSGGIIFIWFIVSSLVVSEDSELGRLEMLRVNKIPVNTVLISKIAWLITFSFFVIIVLDIIFSLFLFTKYTTFRFRYLGPMFSVMALYLLVFILSSLEGVFISSIFSKRYYAIFAAILMYLSLGFVSDYFHSLYLNISSLNPKNEMTTNINGFLIVSKNFSFFDKFVFLFYPENSYYYISKVLNVFSINVATDNSIANGKYASINIPLLFYGQEYYFIVILSLIILILLSLIFLINWIKPRLK</sequence>
<name>A0A1N5T458_9ARCH</name>
<feature type="transmembrane region" description="Helical" evidence="1">
    <location>
        <begin position="20"/>
        <end position="39"/>
    </location>
</feature>
<feature type="transmembrane region" description="Helical" evidence="1">
    <location>
        <begin position="177"/>
        <end position="198"/>
    </location>
</feature>